<evidence type="ECO:0000313" key="2">
    <source>
        <dbReference type="EMBL" id="TDQ49194.1"/>
    </source>
</evidence>
<protein>
    <submittedName>
        <fullName evidence="2">Uncharacterized protein</fullName>
    </submittedName>
</protein>
<feature type="compositionally biased region" description="Polar residues" evidence="1">
    <location>
        <begin position="41"/>
        <end position="59"/>
    </location>
</feature>
<dbReference type="RefSeq" id="WP_133589601.1">
    <property type="nucleotide sequence ID" value="NZ_CP037953.1"/>
</dbReference>
<accession>A0A4R6UZP2</accession>
<dbReference type="AlphaFoldDB" id="A0A4R6UZP2"/>
<proteinExistence type="predicted"/>
<comment type="caution">
    <text evidence="2">The sequence shown here is derived from an EMBL/GenBank/DDBJ whole genome shotgun (WGS) entry which is preliminary data.</text>
</comment>
<reference evidence="2 3" key="1">
    <citation type="submission" date="2019-03" db="EMBL/GenBank/DDBJ databases">
        <title>Genomic Encyclopedia of Type Strains, Phase IV (KMG-IV): sequencing the most valuable type-strain genomes for metagenomic binning, comparative biology and taxonomic classification.</title>
        <authorList>
            <person name="Goeker M."/>
        </authorList>
    </citation>
    <scope>NUCLEOTIDE SEQUENCE [LARGE SCALE GENOMIC DNA]</scope>
    <source>
        <strain evidence="2 3">DSM 103792</strain>
    </source>
</reference>
<evidence type="ECO:0000256" key="1">
    <source>
        <dbReference type="SAM" id="MobiDB-lite"/>
    </source>
</evidence>
<name>A0A4R6UZP2_9GAMM</name>
<organism evidence="2 3">
    <name type="scientific">Permianibacter aggregans</name>
    <dbReference type="NCBI Taxonomy" id="1510150"/>
    <lineage>
        <taxon>Bacteria</taxon>
        <taxon>Pseudomonadati</taxon>
        <taxon>Pseudomonadota</taxon>
        <taxon>Gammaproteobacteria</taxon>
        <taxon>Pseudomonadales</taxon>
        <taxon>Pseudomonadaceae</taxon>
        <taxon>Permianibacter</taxon>
    </lineage>
</organism>
<gene>
    <name evidence="2" type="ORF">EV696_105168</name>
</gene>
<sequence length="306" mass="35264">MRATGRVIVPALILSLLLLCIFLLFSREAMRGGGETARLTPVSQENENTSTNVKGQRQSPYCKESEEIDQLLLLEDLKKKLSDRLSDFPVDGGKGLVFDENHMISYRAYSMEPLYQLAKNGDPYAHFEIAKRLTPDLWAVEGQQERTNEYRELFQKISFHYENMFNFGLNVASQRLGNFYRQCAESTFCQQVVMDRETSIQNYFKWTVIYDNADRAQLIFSDGELENGYEVSNFFINKTWLSSGDVNPFFIERRVRDSLLSEVDKTLLIASQKRNEVGLPSILTSKKLMDISAKIHSDIDRICDDR</sequence>
<feature type="region of interest" description="Disordered" evidence="1">
    <location>
        <begin position="36"/>
        <end position="59"/>
    </location>
</feature>
<dbReference type="Proteomes" id="UP000295375">
    <property type="component" value="Unassembled WGS sequence"/>
</dbReference>
<dbReference type="EMBL" id="SNYM01000005">
    <property type="protein sequence ID" value="TDQ49194.1"/>
    <property type="molecule type" value="Genomic_DNA"/>
</dbReference>
<evidence type="ECO:0000313" key="3">
    <source>
        <dbReference type="Proteomes" id="UP000295375"/>
    </source>
</evidence>
<keyword evidence="3" id="KW-1185">Reference proteome</keyword>